<name>F2UFH4_SALR5</name>
<dbReference type="InterPro" id="IPR020846">
    <property type="entry name" value="MFS_dom"/>
</dbReference>
<feature type="transmembrane region" description="Helical" evidence="7">
    <location>
        <begin position="151"/>
        <end position="173"/>
    </location>
</feature>
<evidence type="ECO:0000256" key="3">
    <source>
        <dbReference type="ARBA" id="ARBA00022692"/>
    </source>
</evidence>
<accession>F2UFH4</accession>
<feature type="transmembrane region" description="Helical" evidence="7">
    <location>
        <begin position="126"/>
        <end position="145"/>
    </location>
</feature>
<gene>
    <name evidence="9" type="ORF">PTSG_06612</name>
</gene>
<keyword evidence="3 7" id="KW-0812">Transmembrane</keyword>
<evidence type="ECO:0000256" key="4">
    <source>
        <dbReference type="ARBA" id="ARBA00022989"/>
    </source>
</evidence>
<evidence type="ECO:0000259" key="8">
    <source>
        <dbReference type="PROSITE" id="PS50850"/>
    </source>
</evidence>
<dbReference type="OrthoDB" id="3639251at2759"/>
<dbReference type="eggNOG" id="KOG1330">
    <property type="taxonomic scope" value="Eukaryota"/>
</dbReference>
<comment type="similarity">
    <text evidence="6">Belongs to the major facilitator superfamily. Spinster (TC 2.A.1.49) family.</text>
</comment>
<dbReference type="PROSITE" id="PS50850">
    <property type="entry name" value="MFS"/>
    <property type="match status" value="1"/>
</dbReference>
<feature type="domain" description="Major facilitator superfamily (MFS) profile" evidence="8">
    <location>
        <begin position="15"/>
        <end position="342"/>
    </location>
</feature>
<keyword evidence="10" id="KW-1185">Reference proteome</keyword>
<dbReference type="EMBL" id="GL832972">
    <property type="protein sequence ID" value="EGD75542.1"/>
    <property type="molecule type" value="Genomic_DNA"/>
</dbReference>
<feature type="transmembrane region" description="Helical" evidence="7">
    <location>
        <begin position="9"/>
        <end position="26"/>
    </location>
</feature>
<evidence type="ECO:0000256" key="6">
    <source>
        <dbReference type="ARBA" id="ARBA00024338"/>
    </source>
</evidence>
<feature type="transmembrane region" description="Helical" evidence="7">
    <location>
        <begin position="185"/>
        <end position="204"/>
    </location>
</feature>
<evidence type="ECO:0000256" key="1">
    <source>
        <dbReference type="ARBA" id="ARBA00004141"/>
    </source>
</evidence>
<dbReference type="PANTHER" id="PTHR23505">
    <property type="entry name" value="SPINSTER"/>
    <property type="match status" value="1"/>
</dbReference>
<keyword evidence="2" id="KW-0813">Transport</keyword>
<feature type="transmembrane region" description="Helical" evidence="7">
    <location>
        <begin position="313"/>
        <end position="331"/>
    </location>
</feature>
<dbReference type="STRING" id="946362.F2UFH4"/>
<protein>
    <recommendedName>
        <fullName evidence="8">Major facilitator superfamily (MFS) profile domain-containing protein</fullName>
    </recommendedName>
</protein>
<dbReference type="KEGG" id="sre:PTSG_06612"/>
<dbReference type="Pfam" id="PF07690">
    <property type="entry name" value="MFS_1"/>
    <property type="match status" value="1"/>
</dbReference>
<dbReference type="AlphaFoldDB" id="F2UFH4"/>
<dbReference type="InterPro" id="IPR044770">
    <property type="entry name" value="MFS_spinster-like"/>
</dbReference>
<organism evidence="10">
    <name type="scientific">Salpingoeca rosetta (strain ATCC 50818 / BSB-021)</name>
    <dbReference type="NCBI Taxonomy" id="946362"/>
    <lineage>
        <taxon>Eukaryota</taxon>
        <taxon>Choanoflagellata</taxon>
        <taxon>Craspedida</taxon>
        <taxon>Salpingoecidae</taxon>
        <taxon>Salpingoeca</taxon>
    </lineage>
</organism>
<sequence length="342" mass="36440">MEAQERQRWWHGVRVLGLLLCVYILNQADRQLLPILISAGLKCGNGTTSHHHNGSGSSNGSSNVHGFGGGVEAIASTAIAAATPANDCLSFSDLLEGLIKGPAFTVVYTVFGVSLSYLADHYNRTYVLAAAVGIWSLATCLSYVVKAFYQLMILRVVLGIGEAVCNPVAYSLIADCFPLKSRATALSVYHLGVYIGNALGYVAASAYSVVGWRLTFVIFGAPGFLFALLFATVVREPERGATEIGSAAHEDGPPKAYNLISLFRHAKGTPAFYTIVAASSIRQIAGLSLGAYLPSFFKDTFNLDDSEYNHTMLVVGMIVLTCGSAGAMLGLHSRRHARSHVA</sequence>
<keyword evidence="5 7" id="KW-0472">Membrane</keyword>
<feature type="transmembrane region" description="Helical" evidence="7">
    <location>
        <begin position="99"/>
        <end position="119"/>
    </location>
</feature>
<feature type="transmembrane region" description="Helical" evidence="7">
    <location>
        <begin position="271"/>
        <end position="293"/>
    </location>
</feature>
<reference evidence="9" key="1">
    <citation type="submission" date="2009-08" db="EMBL/GenBank/DDBJ databases">
        <title>Annotation of Salpingoeca rosetta.</title>
        <authorList>
            <consortium name="The Broad Institute Genome Sequencing Platform"/>
            <person name="Russ C."/>
            <person name="Cuomo C."/>
            <person name="Burger G."/>
            <person name="Gray M.W."/>
            <person name="Holland P.W.H."/>
            <person name="King N."/>
            <person name="Lang F.B.F."/>
            <person name="Roger A.J."/>
            <person name="Ruiz-Trillo I."/>
            <person name="Young S.K."/>
            <person name="Zeng Q."/>
            <person name="Gargeya S."/>
            <person name="Alvarado L."/>
            <person name="Berlin A."/>
            <person name="Chapman S.B."/>
            <person name="Chen Z."/>
            <person name="Freedman E."/>
            <person name="Gellesch M."/>
            <person name="Goldberg J."/>
            <person name="Griggs A."/>
            <person name="Gujja S."/>
            <person name="Heilman E."/>
            <person name="Heiman D."/>
            <person name="Howarth C."/>
            <person name="Mehta T."/>
            <person name="Neiman D."/>
            <person name="Pearson M."/>
            <person name="Roberts A."/>
            <person name="Saif S."/>
            <person name="Shea T."/>
            <person name="Shenoy N."/>
            <person name="Sisk P."/>
            <person name="Stolte C."/>
            <person name="Sykes S."/>
            <person name="White J."/>
            <person name="Yandava C."/>
            <person name="Haas B."/>
            <person name="Nusbaum C."/>
            <person name="Birren B."/>
        </authorList>
    </citation>
    <scope>NUCLEOTIDE SEQUENCE [LARGE SCALE GENOMIC DNA]</scope>
    <source>
        <strain evidence="9">ATCC 50818</strain>
    </source>
</reference>
<proteinExistence type="inferred from homology"/>
<evidence type="ECO:0000313" key="10">
    <source>
        <dbReference type="Proteomes" id="UP000007799"/>
    </source>
</evidence>
<dbReference type="InParanoid" id="F2UFH4"/>
<evidence type="ECO:0000256" key="5">
    <source>
        <dbReference type="ARBA" id="ARBA00023136"/>
    </source>
</evidence>
<evidence type="ECO:0000313" key="9">
    <source>
        <dbReference type="EMBL" id="EGD75542.1"/>
    </source>
</evidence>
<dbReference type="RefSeq" id="XP_004991999.1">
    <property type="nucleotide sequence ID" value="XM_004991942.1"/>
</dbReference>
<keyword evidence="4 7" id="KW-1133">Transmembrane helix</keyword>
<dbReference type="SUPFAM" id="SSF103473">
    <property type="entry name" value="MFS general substrate transporter"/>
    <property type="match status" value="1"/>
</dbReference>
<dbReference type="Proteomes" id="UP000007799">
    <property type="component" value="Unassembled WGS sequence"/>
</dbReference>
<dbReference type="Gene3D" id="1.20.1250.20">
    <property type="entry name" value="MFS general substrate transporter like domains"/>
    <property type="match status" value="1"/>
</dbReference>
<dbReference type="PANTHER" id="PTHR23505:SF79">
    <property type="entry name" value="PROTEIN SPINSTER"/>
    <property type="match status" value="1"/>
</dbReference>
<dbReference type="OMA" id="TPANDCL"/>
<dbReference type="GO" id="GO:0022857">
    <property type="term" value="F:transmembrane transporter activity"/>
    <property type="evidence" value="ECO:0007669"/>
    <property type="project" value="InterPro"/>
</dbReference>
<comment type="subcellular location">
    <subcellularLocation>
        <location evidence="1">Membrane</location>
        <topology evidence="1">Multi-pass membrane protein</topology>
    </subcellularLocation>
</comment>
<evidence type="ECO:0000256" key="7">
    <source>
        <dbReference type="SAM" id="Phobius"/>
    </source>
</evidence>
<dbReference type="InterPro" id="IPR036259">
    <property type="entry name" value="MFS_trans_sf"/>
</dbReference>
<dbReference type="GeneID" id="16072558"/>
<dbReference type="InterPro" id="IPR011701">
    <property type="entry name" value="MFS"/>
</dbReference>
<evidence type="ECO:0000256" key="2">
    <source>
        <dbReference type="ARBA" id="ARBA00022448"/>
    </source>
</evidence>
<feature type="transmembrane region" description="Helical" evidence="7">
    <location>
        <begin position="210"/>
        <end position="234"/>
    </location>
</feature>
<dbReference type="GO" id="GO:0016020">
    <property type="term" value="C:membrane"/>
    <property type="evidence" value="ECO:0007669"/>
    <property type="project" value="UniProtKB-SubCell"/>
</dbReference>